<evidence type="ECO:0000313" key="17">
    <source>
        <dbReference type="Proteomes" id="UP000232693"/>
    </source>
</evidence>
<dbReference type="EC" id="2.7.7.87" evidence="3 13"/>
<evidence type="ECO:0000256" key="7">
    <source>
        <dbReference type="ARBA" id="ARBA00022694"/>
    </source>
</evidence>
<evidence type="ECO:0000256" key="4">
    <source>
        <dbReference type="ARBA" id="ARBA00015492"/>
    </source>
</evidence>
<comment type="function">
    <text evidence="13">Required for the formation of a threonylcarbamoyl group on adenosine at position 37 (t(6)A37) in tRNAs that read codons beginning with adenine.</text>
</comment>
<feature type="binding site" evidence="14">
    <location>
        <position position="119"/>
    </location>
    <ligand>
        <name>L-threonine</name>
        <dbReference type="ChEBI" id="CHEBI:57926"/>
    </ligand>
</feature>
<dbReference type="InterPro" id="IPR038385">
    <property type="entry name" value="Sua5/YwlC_C"/>
</dbReference>
<keyword evidence="7 13" id="KW-0819">tRNA processing</keyword>
<dbReference type="InterPro" id="IPR005145">
    <property type="entry name" value="Sua5_C"/>
</dbReference>
<reference evidence="16 17" key="1">
    <citation type="submission" date="2017-12" db="EMBL/GenBank/DDBJ databases">
        <title>Kangiella profundi FT102 completed genome.</title>
        <authorList>
            <person name="Xu J."/>
            <person name="Wang J."/>
            <person name="Lu Y."/>
        </authorList>
    </citation>
    <scope>NUCLEOTIDE SEQUENCE [LARGE SCALE GENOMIC DNA]</scope>
    <source>
        <strain evidence="16 17">FT102</strain>
    </source>
</reference>
<dbReference type="PANTHER" id="PTHR17490">
    <property type="entry name" value="SUA5"/>
    <property type="match status" value="1"/>
</dbReference>
<dbReference type="InterPro" id="IPR050156">
    <property type="entry name" value="TC-AMP_synthase_SUA5"/>
</dbReference>
<evidence type="ECO:0000256" key="5">
    <source>
        <dbReference type="ARBA" id="ARBA00022490"/>
    </source>
</evidence>
<dbReference type="OrthoDB" id="9814580at2"/>
<dbReference type="InterPro" id="IPR010923">
    <property type="entry name" value="T(6)A37_SUA5"/>
</dbReference>
<dbReference type="Gene3D" id="3.40.50.11030">
    <property type="entry name" value="Threonylcarbamoyl-AMP synthase, C-terminal domain"/>
    <property type="match status" value="1"/>
</dbReference>
<proteinExistence type="inferred from homology"/>
<keyword evidence="5 13" id="KW-0963">Cytoplasm</keyword>
<comment type="catalytic activity">
    <reaction evidence="12 13">
        <text>L-threonine + hydrogencarbonate + ATP = L-threonylcarbamoyladenylate + diphosphate + H2O</text>
        <dbReference type="Rhea" id="RHEA:36407"/>
        <dbReference type="ChEBI" id="CHEBI:15377"/>
        <dbReference type="ChEBI" id="CHEBI:17544"/>
        <dbReference type="ChEBI" id="CHEBI:30616"/>
        <dbReference type="ChEBI" id="CHEBI:33019"/>
        <dbReference type="ChEBI" id="CHEBI:57926"/>
        <dbReference type="ChEBI" id="CHEBI:73682"/>
        <dbReference type="EC" id="2.7.7.87"/>
    </reaction>
</comment>
<dbReference type="FunFam" id="3.90.870.10:FF:000009">
    <property type="entry name" value="Threonylcarbamoyl-AMP synthase, putative"/>
    <property type="match status" value="1"/>
</dbReference>
<dbReference type="GO" id="GO:0005524">
    <property type="term" value="F:ATP binding"/>
    <property type="evidence" value="ECO:0007669"/>
    <property type="project" value="UniProtKB-UniRule"/>
</dbReference>
<dbReference type="GO" id="GO:0003725">
    <property type="term" value="F:double-stranded RNA binding"/>
    <property type="evidence" value="ECO:0007669"/>
    <property type="project" value="UniProtKB-UniRule"/>
</dbReference>
<evidence type="ECO:0000256" key="9">
    <source>
        <dbReference type="ARBA" id="ARBA00022741"/>
    </source>
</evidence>
<feature type="binding site" evidence="14">
    <location>
        <position position="149"/>
    </location>
    <ligand>
        <name>ATP</name>
        <dbReference type="ChEBI" id="CHEBI:30616"/>
    </ligand>
</feature>
<dbReference type="SUPFAM" id="SSF55821">
    <property type="entry name" value="YrdC/RibB"/>
    <property type="match status" value="1"/>
</dbReference>
<keyword evidence="10 13" id="KW-0067">ATP-binding</keyword>
<evidence type="ECO:0000256" key="11">
    <source>
        <dbReference type="ARBA" id="ARBA00029774"/>
    </source>
</evidence>
<dbReference type="AlphaFoldDB" id="A0A2K9ABK8"/>
<comment type="subcellular location">
    <subcellularLocation>
        <location evidence="1 13">Cytoplasm</location>
    </subcellularLocation>
</comment>
<feature type="binding site" evidence="14">
    <location>
        <position position="193"/>
    </location>
    <ligand>
        <name>ATP</name>
        <dbReference type="ChEBI" id="CHEBI:30616"/>
    </ligand>
</feature>
<keyword evidence="9 13" id="KW-0547">Nucleotide-binding</keyword>
<feature type="binding site" evidence="14">
    <location>
        <position position="228"/>
    </location>
    <ligand>
        <name>ATP</name>
        <dbReference type="ChEBI" id="CHEBI:30616"/>
    </ligand>
</feature>
<dbReference type="Pfam" id="PF03481">
    <property type="entry name" value="Sua5_C"/>
    <property type="match status" value="1"/>
</dbReference>
<evidence type="ECO:0000256" key="13">
    <source>
        <dbReference type="PIRNR" id="PIRNR004930"/>
    </source>
</evidence>
<dbReference type="EMBL" id="CP025120">
    <property type="protein sequence ID" value="AUD80110.1"/>
    <property type="molecule type" value="Genomic_DNA"/>
</dbReference>
<dbReference type="GO" id="GO:0005737">
    <property type="term" value="C:cytoplasm"/>
    <property type="evidence" value="ECO:0007669"/>
    <property type="project" value="UniProtKB-SubCell"/>
</dbReference>
<protein>
    <recommendedName>
        <fullName evidence="4 13">Threonylcarbamoyl-AMP synthase</fullName>
        <shortName evidence="13">TC-AMP synthase</shortName>
        <ecNumber evidence="3 13">2.7.7.87</ecNumber>
    </recommendedName>
    <alternativeName>
        <fullName evidence="11 13">L-threonylcarbamoyladenylate synthase</fullName>
    </alternativeName>
</protein>
<dbReference type="PROSITE" id="PS51163">
    <property type="entry name" value="YRDC"/>
    <property type="match status" value="1"/>
</dbReference>
<accession>A0A2K9ABK8</accession>
<evidence type="ECO:0000256" key="6">
    <source>
        <dbReference type="ARBA" id="ARBA00022679"/>
    </source>
</evidence>
<dbReference type="GO" id="GO:0061710">
    <property type="term" value="F:L-threonylcarbamoyladenylate synthase"/>
    <property type="evidence" value="ECO:0007669"/>
    <property type="project" value="UniProtKB-EC"/>
</dbReference>
<feature type="binding site" evidence="14">
    <location>
        <position position="33"/>
    </location>
    <ligand>
        <name>L-threonine</name>
        <dbReference type="ChEBI" id="CHEBI:57926"/>
    </ligand>
</feature>
<keyword evidence="8 13" id="KW-0548">Nucleotidyltransferase</keyword>
<dbReference type="PIRSF" id="PIRSF004930">
    <property type="entry name" value="Tln_factor_SUA5"/>
    <property type="match status" value="1"/>
</dbReference>
<sequence length="323" mass="35239">MKTLRLDANKPKDVQLAGELLQAGELVAVPTETVYGLAADASTPEAVAKIFKAKGRPTDHPLITHIGSFEQLSRWAADIPEWVESLTKVFWPGPLTLIFERHSNAPDVITGGLPTIGIRMPAHPVLLGLLRDFNLAIAAPSANPYQKLSPTSAEQVLAGLDGKIAAVLDGGNCAVGTESTILKVGKDRAQILRSGPISAAYLAPYLTVPVVTPKKHQHAVSGNKKKHYQPSARIKILNREQIISNPLPECKTVGAILYSNSLESFRGHHLIQMPSDHQSYRQRFFSALFEMDGKGCDELWIEAPPTDAAWLDIWDRLTRAAQK</sequence>
<feature type="binding site" evidence="14">
    <location>
        <position position="141"/>
    </location>
    <ligand>
        <name>ATP</name>
        <dbReference type="ChEBI" id="CHEBI:30616"/>
    </ligand>
</feature>
<evidence type="ECO:0000256" key="1">
    <source>
        <dbReference type="ARBA" id="ARBA00004496"/>
    </source>
</evidence>
<dbReference type="NCBIfam" id="TIGR00057">
    <property type="entry name" value="L-threonylcarbamoyladenylate synthase"/>
    <property type="match status" value="1"/>
</dbReference>
<evidence type="ECO:0000256" key="10">
    <source>
        <dbReference type="ARBA" id="ARBA00022840"/>
    </source>
</evidence>
<dbReference type="GO" id="GO:0000049">
    <property type="term" value="F:tRNA binding"/>
    <property type="evidence" value="ECO:0007669"/>
    <property type="project" value="TreeGrafter"/>
</dbReference>
<comment type="similarity">
    <text evidence="2 13">Belongs to the SUA5 family.</text>
</comment>
<evidence type="ECO:0000256" key="14">
    <source>
        <dbReference type="PIRSR" id="PIRSR004930-1"/>
    </source>
</evidence>
<dbReference type="KEGG" id="kpd:CW740_11355"/>
<dbReference type="GO" id="GO:0008033">
    <property type="term" value="P:tRNA processing"/>
    <property type="evidence" value="ECO:0007669"/>
    <property type="project" value="UniProtKB-KW"/>
</dbReference>
<evidence type="ECO:0000259" key="15">
    <source>
        <dbReference type="PROSITE" id="PS51163"/>
    </source>
</evidence>
<evidence type="ECO:0000256" key="2">
    <source>
        <dbReference type="ARBA" id="ARBA00007663"/>
    </source>
</evidence>
<evidence type="ECO:0000256" key="3">
    <source>
        <dbReference type="ARBA" id="ARBA00012584"/>
    </source>
</evidence>
<keyword evidence="6 13" id="KW-0808">Transferase</keyword>
<dbReference type="InterPro" id="IPR017945">
    <property type="entry name" value="DHBP_synth_RibB-like_a/b_dom"/>
</dbReference>
<feature type="binding site" evidence="14">
    <location>
        <position position="115"/>
    </location>
    <ligand>
        <name>ATP</name>
        <dbReference type="ChEBI" id="CHEBI:30616"/>
    </ligand>
</feature>
<feature type="binding site" evidence="14">
    <location>
        <position position="179"/>
    </location>
    <ligand>
        <name>L-threonine</name>
        <dbReference type="ChEBI" id="CHEBI:57926"/>
    </ligand>
</feature>
<feature type="binding site" evidence="14">
    <location>
        <position position="56"/>
    </location>
    <ligand>
        <name>ATP</name>
        <dbReference type="ChEBI" id="CHEBI:30616"/>
    </ligand>
</feature>
<gene>
    <name evidence="16" type="ORF">CW740_11355</name>
</gene>
<dbReference type="InterPro" id="IPR006070">
    <property type="entry name" value="Sua5-like_dom"/>
</dbReference>
<evidence type="ECO:0000256" key="8">
    <source>
        <dbReference type="ARBA" id="ARBA00022695"/>
    </source>
</evidence>
<feature type="domain" description="YrdC-like" evidence="15">
    <location>
        <begin position="11"/>
        <end position="197"/>
    </location>
</feature>
<dbReference type="RefSeq" id="WP_106648190.1">
    <property type="nucleotide sequence ID" value="NZ_BMGO01000001.1"/>
</dbReference>
<feature type="binding site" evidence="14">
    <location>
        <position position="139"/>
    </location>
    <ligand>
        <name>L-threonine</name>
        <dbReference type="ChEBI" id="CHEBI:57926"/>
    </ligand>
</feature>
<organism evidence="16 17">
    <name type="scientific">Kangiella profundi</name>
    <dbReference type="NCBI Taxonomy" id="1561924"/>
    <lineage>
        <taxon>Bacteria</taxon>
        <taxon>Pseudomonadati</taxon>
        <taxon>Pseudomonadota</taxon>
        <taxon>Gammaproteobacteria</taxon>
        <taxon>Kangiellales</taxon>
        <taxon>Kangiellaceae</taxon>
        <taxon>Kangiella</taxon>
    </lineage>
</organism>
<evidence type="ECO:0000313" key="16">
    <source>
        <dbReference type="EMBL" id="AUD80110.1"/>
    </source>
</evidence>
<dbReference type="GO" id="GO:0006450">
    <property type="term" value="P:regulation of translational fidelity"/>
    <property type="evidence" value="ECO:0007669"/>
    <property type="project" value="TreeGrafter"/>
</dbReference>
<keyword evidence="17" id="KW-1185">Reference proteome</keyword>
<name>A0A2K9ABK8_9GAMM</name>
<dbReference type="Proteomes" id="UP000232693">
    <property type="component" value="Chromosome"/>
</dbReference>
<dbReference type="Gene3D" id="3.90.870.10">
    <property type="entry name" value="DHBP synthase"/>
    <property type="match status" value="1"/>
</dbReference>
<dbReference type="PANTHER" id="PTHR17490:SF16">
    <property type="entry name" value="THREONYLCARBAMOYL-AMP SYNTHASE"/>
    <property type="match status" value="1"/>
</dbReference>
<evidence type="ECO:0000256" key="12">
    <source>
        <dbReference type="ARBA" id="ARBA00048366"/>
    </source>
</evidence>
<feature type="binding site" evidence="14">
    <location>
        <position position="65"/>
    </location>
    <ligand>
        <name>L-threonine</name>
        <dbReference type="ChEBI" id="CHEBI:57926"/>
    </ligand>
</feature>
<dbReference type="Pfam" id="PF01300">
    <property type="entry name" value="Sua5_yciO_yrdC"/>
    <property type="match status" value="1"/>
</dbReference>